<feature type="region of interest" description="Disordered" evidence="1">
    <location>
        <begin position="264"/>
        <end position="309"/>
    </location>
</feature>
<evidence type="ECO:0000313" key="4">
    <source>
        <dbReference type="Proteomes" id="UP001321453"/>
    </source>
</evidence>
<dbReference type="Proteomes" id="UP001321453">
    <property type="component" value="Unassembled WGS sequence"/>
</dbReference>
<dbReference type="EMBL" id="JAUCGR010000001">
    <property type="protein sequence ID" value="MDM7830919.1"/>
    <property type="molecule type" value="Genomic_DNA"/>
</dbReference>
<feature type="compositionally biased region" description="Pro residues" evidence="1">
    <location>
        <begin position="292"/>
        <end position="304"/>
    </location>
</feature>
<feature type="region of interest" description="Disordered" evidence="1">
    <location>
        <begin position="344"/>
        <end position="543"/>
    </location>
</feature>
<reference evidence="3 4" key="1">
    <citation type="submission" date="2023-06" db="EMBL/GenBank/DDBJ databases">
        <title>Cellulomonas sp. MW9 Whole genome sequence.</title>
        <authorList>
            <person name="Park S."/>
        </authorList>
    </citation>
    <scope>NUCLEOTIDE SEQUENCE [LARGE SCALE GENOMIC DNA]</scope>
    <source>
        <strain evidence="3 4">MW9</strain>
    </source>
</reference>
<evidence type="ECO:0000256" key="2">
    <source>
        <dbReference type="SAM" id="Phobius"/>
    </source>
</evidence>
<keyword evidence="2" id="KW-0812">Transmembrane</keyword>
<protein>
    <submittedName>
        <fullName evidence="3">Uncharacterized protein</fullName>
    </submittedName>
</protein>
<feature type="compositionally biased region" description="Basic and acidic residues" evidence="1">
    <location>
        <begin position="532"/>
        <end position="543"/>
    </location>
</feature>
<sequence>MPKRVITAAVGVAGLVVIGLGVASATAWRADDVLVATTDPSGHLIVTDPGVLEMGGDPVTVSATAAGGDTVVLAIGRDTDVAGWVGSDAHTQVTGLSGWHELEVTSVPAGAPSATPSPSKAAASSASAKPSASPSKAAAASDDAQADPTGSDLWVAQATGKGSARLVWPAQPGRWSLLVAGTEDSAPALSLAWPRVVTTPWLWPLVILGSILVLIAAALLGRDWYRRRTGTDEPVWHPVTTGAMPTVAEGGPALTRRQIREAELARSARPRTGAVPRVPTPPAGTPGTTPATPAPAAAPAPAPTPATTTRRALRTGAIPTVAPAAPATQGAEPATEAIPRLRGESAERPPAGDGGATAHTGSAGAGGQPGSGVAEPASPRPAWLRGRASEQVGAPSTTGGATGPAASGAPHDGGSRPGDLPTADAATTAVVPTVRAGASGWVPTPPPGATPGTPASTAPHSVTRPAWLPTHPGAAPTSGGPGPDGPGAPERDQHDPSTAEQPGSRADAWRRAWGLPSTDEPSDEPSAGQGEAPDRRTEQGEDR</sequence>
<accession>A0ABT7S5Y4</accession>
<feature type="compositionally biased region" description="Low complexity" evidence="1">
    <location>
        <begin position="393"/>
        <end position="410"/>
    </location>
</feature>
<feature type="compositionally biased region" description="Low complexity" evidence="1">
    <location>
        <begin position="422"/>
        <end position="438"/>
    </location>
</feature>
<evidence type="ECO:0000313" key="3">
    <source>
        <dbReference type="EMBL" id="MDM7830919.1"/>
    </source>
</evidence>
<feature type="region of interest" description="Disordered" evidence="1">
    <location>
        <begin position="108"/>
        <end position="150"/>
    </location>
</feature>
<organism evidence="3 4">
    <name type="scientific">Cellulomonas edaphi</name>
    <dbReference type="NCBI Taxonomy" id="3053468"/>
    <lineage>
        <taxon>Bacteria</taxon>
        <taxon>Bacillati</taxon>
        <taxon>Actinomycetota</taxon>
        <taxon>Actinomycetes</taxon>
        <taxon>Micrococcales</taxon>
        <taxon>Cellulomonadaceae</taxon>
        <taxon>Cellulomonas</taxon>
    </lineage>
</organism>
<dbReference type="RefSeq" id="WP_289446071.1">
    <property type="nucleotide sequence ID" value="NZ_JAUCGR010000001.1"/>
</dbReference>
<feature type="compositionally biased region" description="Low complexity" evidence="1">
    <location>
        <begin position="108"/>
        <end position="148"/>
    </location>
</feature>
<keyword evidence="4" id="KW-1185">Reference proteome</keyword>
<comment type="caution">
    <text evidence="3">The sequence shown here is derived from an EMBL/GenBank/DDBJ whole genome shotgun (WGS) entry which is preliminary data.</text>
</comment>
<name>A0ABT7S5Y4_9CELL</name>
<keyword evidence="2" id="KW-1133">Transmembrane helix</keyword>
<proteinExistence type="predicted"/>
<gene>
    <name evidence="3" type="ORF">QRT05_06205</name>
</gene>
<feature type="transmembrane region" description="Helical" evidence="2">
    <location>
        <begin position="201"/>
        <end position="220"/>
    </location>
</feature>
<keyword evidence="2" id="KW-0472">Membrane</keyword>
<evidence type="ECO:0000256" key="1">
    <source>
        <dbReference type="SAM" id="MobiDB-lite"/>
    </source>
</evidence>
<feature type="compositionally biased region" description="Low complexity" evidence="1">
    <location>
        <begin position="450"/>
        <end position="459"/>
    </location>
</feature>